<dbReference type="InterPro" id="IPR032675">
    <property type="entry name" value="LRR_dom_sf"/>
</dbReference>
<comment type="caution">
    <text evidence="5">The sequence shown here is derived from an EMBL/GenBank/DDBJ whole genome shotgun (WGS) entry which is preliminary data.</text>
</comment>
<reference evidence="5 6" key="1">
    <citation type="submission" date="2016-07" db="EMBL/GenBank/DDBJ databases">
        <title>Pervasive Adenine N6-methylation of Active Genes in Fungi.</title>
        <authorList>
            <consortium name="DOE Joint Genome Institute"/>
            <person name="Mondo S.J."/>
            <person name="Dannebaum R.O."/>
            <person name="Kuo R.C."/>
            <person name="Labutti K."/>
            <person name="Haridas S."/>
            <person name="Kuo A."/>
            <person name="Salamov A."/>
            <person name="Ahrendt S.R."/>
            <person name="Lipzen A."/>
            <person name="Sullivan W."/>
            <person name="Andreopoulos W.B."/>
            <person name="Clum A."/>
            <person name="Lindquist E."/>
            <person name="Daum C."/>
            <person name="Ramamoorthy G.K."/>
            <person name="Gryganskyi A."/>
            <person name="Culley D."/>
            <person name="Magnuson J.K."/>
            <person name="James T.Y."/>
            <person name="O'Malley M.A."/>
            <person name="Stajich J.E."/>
            <person name="Spatafora J.W."/>
            <person name="Visel A."/>
            <person name="Grigoriev I.V."/>
        </authorList>
    </citation>
    <scope>NUCLEOTIDE SEQUENCE [LARGE SCALE GENOMIC DNA]</scope>
    <source>
        <strain evidence="5 6">NRRL 3301</strain>
    </source>
</reference>
<dbReference type="Pfam" id="PF13516">
    <property type="entry name" value="LRR_6"/>
    <property type="match status" value="1"/>
</dbReference>
<gene>
    <name evidence="5" type="ORF">DM01DRAFT_1339722</name>
</gene>
<feature type="compositionally biased region" description="Low complexity" evidence="4">
    <location>
        <begin position="497"/>
        <end position="517"/>
    </location>
</feature>
<sequence>MNDKKSILKVTPLPTISPTASKSNSWLSRLQSKIVPAYDASPAPLRRQDLKRVTFCVDHLTTEHMLDDQEPPNHVVASPATASDDFVSLLHCYERACRLREEKAWSHFMQLLQTHCRFSPLTCIDLSNHAIGRMSIFGPIADTLVLDFGLQKLSLVNCGLEDAAVRTLLNSLLMHDQVIELDISSNPIKTKGFQYIAIYIAESRKVQKLNLSKTTPDRRALQYISRALTRSTSLQHLDLNQCALKSTYLEVLGAGVCRSSSLTSLSLRYNRLSTQLHLLLQDPLPVIDDSTTPIHADNTDVPSLTDSSSLGTSITKGLQCLDLTGNPIHHQLGSFCQALYDHQPLQRLALAHCQLYPHECELLADVLYTNHWLVSLDLSENPLLQGSDQGIESLKSALLRNKSLQELKLADTGLDASAAIALAEILPMNDTLTRLDLSGNNAISLAGLLALSVSIKMNNVLTFLDITIPVNDRDMQDLQNDIVAVCTTNMIQRIEKQQQQPSSSTSSSSNIPTDDSNLPSPPAKTDDEPGRTFPMDDVSLVDDL</sequence>
<keyword evidence="6" id="KW-1185">Reference proteome</keyword>
<dbReference type="InterPro" id="IPR052410">
    <property type="entry name" value="DRC5"/>
</dbReference>
<dbReference type="GO" id="GO:0005856">
    <property type="term" value="C:cytoskeleton"/>
    <property type="evidence" value="ECO:0007669"/>
    <property type="project" value="UniProtKB-SubCell"/>
</dbReference>
<keyword evidence="3" id="KW-0206">Cytoskeleton</keyword>
<comment type="subcellular location">
    <subcellularLocation>
        <location evidence="1">Cytoplasm</location>
        <location evidence="1">Cytoskeleton</location>
    </subcellularLocation>
</comment>
<dbReference type="EMBL" id="MCGT01000039">
    <property type="protein sequence ID" value="ORX46078.1"/>
    <property type="molecule type" value="Genomic_DNA"/>
</dbReference>
<evidence type="ECO:0000313" key="6">
    <source>
        <dbReference type="Proteomes" id="UP000242146"/>
    </source>
</evidence>
<dbReference type="Gene3D" id="3.80.10.10">
    <property type="entry name" value="Ribonuclease Inhibitor"/>
    <property type="match status" value="3"/>
</dbReference>
<dbReference type="PANTHER" id="PTHR24107">
    <property type="entry name" value="YNEIN REGULATORY COMPLEX SUBUNIT 5"/>
    <property type="match status" value="1"/>
</dbReference>
<dbReference type="SUPFAM" id="SSF52047">
    <property type="entry name" value="RNI-like"/>
    <property type="match status" value="1"/>
</dbReference>
<evidence type="ECO:0000256" key="3">
    <source>
        <dbReference type="ARBA" id="ARBA00023212"/>
    </source>
</evidence>
<evidence type="ECO:0000256" key="2">
    <source>
        <dbReference type="ARBA" id="ARBA00022490"/>
    </source>
</evidence>
<dbReference type="SMART" id="SM00368">
    <property type="entry name" value="LRR_RI"/>
    <property type="match status" value="5"/>
</dbReference>
<dbReference type="Proteomes" id="UP000242146">
    <property type="component" value="Unassembled WGS sequence"/>
</dbReference>
<evidence type="ECO:0000256" key="1">
    <source>
        <dbReference type="ARBA" id="ARBA00004245"/>
    </source>
</evidence>
<organism evidence="5 6">
    <name type="scientific">Hesseltinella vesiculosa</name>
    <dbReference type="NCBI Taxonomy" id="101127"/>
    <lineage>
        <taxon>Eukaryota</taxon>
        <taxon>Fungi</taxon>
        <taxon>Fungi incertae sedis</taxon>
        <taxon>Mucoromycota</taxon>
        <taxon>Mucoromycotina</taxon>
        <taxon>Mucoromycetes</taxon>
        <taxon>Mucorales</taxon>
        <taxon>Cunninghamellaceae</taxon>
        <taxon>Hesseltinella</taxon>
    </lineage>
</organism>
<proteinExistence type="predicted"/>
<dbReference type="OrthoDB" id="120976at2759"/>
<accession>A0A1X2G658</accession>
<dbReference type="AlphaFoldDB" id="A0A1X2G658"/>
<feature type="region of interest" description="Disordered" evidence="4">
    <location>
        <begin position="494"/>
        <end position="544"/>
    </location>
</feature>
<keyword evidence="2" id="KW-0963">Cytoplasm</keyword>
<dbReference type="PANTHER" id="PTHR24107:SF2">
    <property type="entry name" value="NLR FAMILY CARD DOMAIN CONTAINING 3"/>
    <property type="match status" value="1"/>
</dbReference>
<dbReference type="InterPro" id="IPR001611">
    <property type="entry name" value="Leu-rich_rpt"/>
</dbReference>
<protein>
    <submittedName>
        <fullName evidence="5">RNI-like protein</fullName>
    </submittedName>
</protein>
<evidence type="ECO:0000313" key="5">
    <source>
        <dbReference type="EMBL" id="ORX46078.1"/>
    </source>
</evidence>
<dbReference type="PROSITE" id="PS51450">
    <property type="entry name" value="LRR"/>
    <property type="match status" value="1"/>
</dbReference>
<evidence type="ECO:0000256" key="4">
    <source>
        <dbReference type="SAM" id="MobiDB-lite"/>
    </source>
</evidence>
<name>A0A1X2G658_9FUNG</name>